<feature type="compositionally biased region" description="Basic and acidic residues" evidence="1">
    <location>
        <begin position="88"/>
        <end position="98"/>
    </location>
</feature>
<sequence>MAEKESRRTLNGRKTALNASERLHVHVQVHVCVHVCVCVKIFGWFAPGKSSDIAFILEGLPFYGAEARADLARVRRRRRWRWRWREKGEGGEAEKRCWEQGSRAGRGTRDAGERGAGKLAGEGKEQLVPGGRGDTERGGRRPPHLDMPGVSAQAEPQKPPRWRLP</sequence>
<feature type="region of interest" description="Disordered" evidence="1">
    <location>
        <begin position="88"/>
        <end position="165"/>
    </location>
</feature>
<accession>A0AAN8SGV5</accession>
<protein>
    <submittedName>
        <fullName evidence="2">Uncharacterized protein</fullName>
    </submittedName>
</protein>
<name>A0AAN8SGV5_POLSC</name>
<proteinExistence type="predicted"/>
<dbReference type="EMBL" id="JAWJWE010000001">
    <property type="protein sequence ID" value="KAK6644662.1"/>
    <property type="molecule type" value="Genomic_DNA"/>
</dbReference>
<dbReference type="Proteomes" id="UP001372834">
    <property type="component" value="Unassembled WGS sequence"/>
</dbReference>
<feature type="compositionally biased region" description="Basic and acidic residues" evidence="1">
    <location>
        <begin position="107"/>
        <end position="125"/>
    </location>
</feature>
<evidence type="ECO:0000313" key="3">
    <source>
        <dbReference type="Proteomes" id="UP001372834"/>
    </source>
</evidence>
<gene>
    <name evidence="2" type="ORF">RUM43_000930</name>
</gene>
<comment type="caution">
    <text evidence="2">The sequence shown here is derived from an EMBL/GenBank/DDBJ whole genome shotgun (WGS) entry which is preliminary data.</text>
</comment>
<dbReference type="AlphaFoldDB" id="A0AAN8SGV5"/>
<evidence type="ECO:0000313" key="2">
    <source>
        <dbReference type="EMBL" id="KAK6644662.1"/>
    </source>
</evidence>
<evidence type="ECO:0000256" key="1">
    <source>
        <dbReference type="SAM" id="MobiDB-lite"/>
    </source>
</evidence>
<organism evidence="2 3">
    <name type="scientific">Polyplax serrata</name>
    <name type="common">Common mouse louse</name>
    <dbReference type="NCBI Taxonomy" id="468196"/>
    <lineage>
        <taxon>Eukaryota</taxon>
        <taxon>Metazoa</taxon>
        <taxon>Ecdysozoa</taxon>
        <taxon>Arthropoda</taxon>
        <taxon>Hexapoda</taxon>
        <taxon>Insecta</taxon>
        <taxon>Pterygota</taxon>
        <taxon>Neoptera</taxon>
        <taxon>Paraneoptera</taxon>
        <taxon>Psocodea</taxon>
        <taxon>Troctomorpha</taxon>
        <taxon>Phthiraptera</taxon>
        <taxon>Anoplura</taxon>
        <taxon>Polyplacidae</taxon>
        <taxon>Polyplax</taxon>
    </lineage>
</organism>
<reference evidence="2 3" key="1">
    <citation type="submission" date="2023-10" db="EMBL/GenBank/DDBJ databases">
        <title>Genomes of two closely related lineages of the louse Polyplax serrata with different host specificities.</title>
        <authorList>
            <person name="Martinu J."/>
            <person name="Tarabai H."/>
            <person name="Stefka J."/>
            <person name="Hypsa V."/>
        </authorList>
    </citation>
    <scope>NUCLEOTIDE SEQUENCE [LARGE SCALE GENOMIC DNA]</scope>
    <source>
        <strain evidence="2">HR10_N</strain>
    </source>
</reference>